<dbReference type="AlphaFoldDB" id="A0AAV3YTI5"/>
<accession>A0AAV3YTI5</accession>
<evidence type="ECO:0000256" key="1">
    <source>
        <dbReference type="SAM" id="MobiDB-lite"/>
    </source>
</evidence>
<comment type="caution">
    <text evidence="2">The sequence shown here is derived from an EMBL/GenBank/DDBJ whole genome shotgun (WGS) entry which is preliminary data.</text>
</comment>
<dbReference type="EMBL" id="BLXT01001596">
    <property type="protein sequence ID" value="GFN86715.1"/>
    <property type="molecule type" value="Genomic_DNA"/>
</dbReference>
<feature type="region of interest" description="Disordered" evidence="1">
    <location>
        <begin position="1"/>
        <end position="20"/>
    </location>
</feature>
<reference evidence="2 3" key="1">
    <citation type="journal article" date="2021" name="Elife">
        <title>Chloroplast acquisition without the gene transfer in kleptoplastic sea slugs, Plakobranchus ocellatus.</title>
        <authorList>
            <person name="Maeda T."/>
            <person name="Takahashi S."/>
            <person name="Yoshida T."/>
            <person name="Shimamura S."/>
            <person name="Takaki Y."/>
            <person name="Nagai Y."/>
            <person name="Toyoda A."/>
            <person name="Suzuki Y."/>
            <person name="Arimoto A."/>
            <person name="Ishii H."/>
            <person name="Satoh N."/>
            <person name="Nishiyama T."/>
            <person name="Hasebe M."/>
            <person name="Maruyama T."/>
            <person name="Minagawa J."/>
            <person name="Obokata J."/>
            <person name="Shigenobu S."/>
        </authorList>
    </citation>
    <scope>NUCLEOTIDE SEQUENCE [LARGE SCALE GENOMIC DNA]</scope>
</reference>
<proteinExistence type="predicted"/>
<evidence type="ECO:0000313" key="3">
    <source>
        <dbReference type="Proteomes" id="UP000735302"/>
    </source>
</evidence>
<keyword evidence="3" id="KW-1185">Reference proteome</keyword>
<gene>
    <name evidence="2" type="ORF">PoB_001322100</name>
</gene>
<sequence length="69" mass="7538">MRPNHNTLQDATVSVTPLPPHLNVPKPKSYRLYLTVGGTVASDSTLRSAETLLSRVRAPPSANWTDGWP</sequence>
<name>A0AAV3YTI5_9GAST</name>
<dbReference type="Proteomes" id="UP000735302">
    <property type="component" value="Unassembled WGS sequence"/>
</dbReference>
<evidence type="ECO:0000313" key="2">
    <source>
        <dbReference type="EMBL" id="GFN86715.1"/>
    </source>
</evidence>
<feature type="compositionally biased region" description="Polar residues" evidence="1">
    <location>
        <begin position="1"/>
        <end position="15"/>
    </location>
</feature>
<organism evidence="2 3">
    <name type="scientific">Plakobranchus ocellatus</name>
    <dbReference type="NCBI Taxonomy" id="259542"/>
    <lineage>
        <taxon>Eukaryota</taxon>
        <taxon>Metazoa</taxon>
        <taxon>Spiralia</taxon>
        <taxon>Lophotrochozoa</taxon>
        <taxon>Mollusca</taxon>
        <taxon>Gastropoda</taxon>
        <taxon>Heterobranchia</taxon>
        <taxon>Euthyneura</taxon>
        <taxon>Panpulmonata</taxon>
        <taxon>Sacoglossa</taxon>
        <taxon>Placobranchoidea</taxon>
        <taxon>Plakobranchidae</taxon>
        <taxon>Plakobranchus</taxon>
    </lineage>
</organism>
<protein>
    <submittedName>
        <fullName evidence="2">Uncharacterized protein</fullName>
    </submittedName>
</protein>